<keyword evidence="4" id="KW-1185">Reference proteome</keyword>
<dbReference type="Pfam" id="PF00249">
    <property type="entry name" value="Myb_DNA-binding"/>
    <property type="match status" value="1"/>
</dbReference>
<dbReference type="PROSITE" id="PS51293">
    <property type="entry name" value="SANT"/>
    <property type="match status" value="2"/>
</dbReference>
<evidence type="ECO:0000313" key="3">
    <source>
        <dbReference type="EMBL" id="KAG1371579.1"/>
    </source>
</evidence>
<feature type="compositionally biased region" description="Basic and acidic residues" evidence="1">
    <location>
        <begin position="122"/>
        <end position="134"/>
    </location>
</feature>
<evidence type="ECO:0000313" key="4">
    <source>
        <dbReference type="Proteomes" id="UP000797356"/>
    </source>
</evidence>
<dbReference type="OrthoDB" id="10258692at2759"/>
<feature type="compositionally biased region" description="Basic and acidic residues" evidence="1">
    <location>
        <begin position="169"/>
        <end position="180"/>
    </location>
</feature>
<feature type="region of interest" description="Disordered" evidence="1">
    <location>
        <begin position="289"/>
        <end position="339"/>
    </location>
</feature>
<feature type="compositionally biased region" description="Low complexity" evidence="1">
    <location>
        <begin position="1540"/>
        <end position="1573"/>
    </location>
</feature>
<dbReference type="SMART" id="SM00717">
    <property type="entry name" value="SANT"/>
    <property type="match status" value="2"/>
</dbReference>
<gene>
    <name evidence="3" type="ORF">COCNU_16G006730</name>
</gene>
<feature type="compositionally biased region" description="Gly residues" evidence="1">
    <location>
        <begin position="186"/>
        <end position="196"/>
    </location>
</feature>
<dbReference type="EMBL" id="CM017887">
    <property type="protein sequence ID" value="KAG1371579.1"/>
    <property type="molecule type" value="Genomic_DNA"/>
</dbReference>
<dbReference type="InterPro" id="IPR001005">
    <property type="entry name" value="SANT/Myb"/>
</dbReference>
<dbReference type="InterPro" id="IPR017884">
    <property type="entry name" value="SANT_dom"/>
</dbReference>
<feature type="region of interest" description="Disordered" evidence="1">
    <location>
        <begin position="1540"/>
        <end position="1592"/>
    </location>
</feature>
<evidence type="ECO:0000256" key="1">
    <source>
        <dbReference type="SAM" id="MobiDB-lite"/>
    </source>
</evidence>
<reference evidence="3" key="2">
    <citation type="submission" date="2019-07" db="EMBL/GenBank/DDBJ databases">
        <authorList>
            <person name="Yang Y."/>
            <person name="Bocs S."/>
            <person name="Baudouin L."/>
        </authorList>
    </citation>
    <scope>NUCLEOTIDE SEQUENCE</scope>
    <source>
        <tissue evidence="3">Spear leaf of Hainan Tall coconut</tissue>
    </source>
</reference>
<accession>A0A8K0IZE2</accession>
<name>A0A8K0IZE2_COCNU</name>
<feature type="region of interest" description="Disordered" evidence="1">
    <location>
        <begin position="1"/>
        <end position="24"/>
    </location>
</feature>
<feature type="domain" description="SANT" evidence="2">
    <location>
        <begin position="1033"/>
        <end position="1084"/>
    </location>
</feature>
<feature type="compositionally biased region" description="Polar residues" evidence="1">
    <location>
        <begin position="483"/>
        <end position="492"/>
    </location>
</feature>
<feature type="compositionally biased region" description="Pro residues" evidence="1">
    <location>
        <begin position="1"/>
        <end position="21"/>
    </location>
</feature>
<dbReference type="PANTHER" id="PTHR47340:SF1">
    <property type="entry name" value="DUPLICATED HOMEODOMAIN-LIKE SUPERFAMILY PROTEIN"/>
    <property type="match status" value="1"/>
</dbReference>
<dbReference type="PANTHER" id="PTHR47340">
    <property type="entry name" value="DUPLICATED HOMEODOMAIN-LIKE SUPERFAMILY PROTEIN"/>
    <property type="match status" value="1"/>
</dbReference>
<dbReference type="CDD" id="cd00167">
    <property type="entry name" value="SANT"/>
    <property type="match status" value="1"/>
</dbReference>
<comment type="caution">
    <text evidence="3">The sequence shown here is derived from an EMBL/GenBank/DDBJ whole genome shotgun (WGS) entry which is preliminary data.</text>
</comment>
<feature type="region of interest" description="Disordered" evidence="1">
    <location>
        <begin position="1490"/>
        <end position="1525"/>
    </location>
</feature>
<sequence length="1742" mass="189264">MLLPPPENPPVEAPPPPPPTPSRLLRIPAAAAAADPRGPTVIGRAPPAFDDACDCELPLAIVELLGVKTGRERKEDVFEVAYLMPPEPVPWDRKDFVFKDRKHERGAGSDALGGGSSSSTTRWREPYHGPRDFPRASPRRPPPGQYRQSGGYHQLYPENSGAHGCTPSRSDRFWLEDEGCRPSSGRYGGGGGGRSSSGGSRESRGSFRRSPYWDSSDFSRQQHHDPPVTAQRSVVVPISPASQPPLKDQNDKTGGGVDDGSGTGHRFDRDHSLGSISWKPLKWSRAGSLSSTKAGRSELEDTGLEVLIPPGKETPIRSPVASPAPSDEGASKKKPRLGWGQGLAKYEKQKVEGSVDASGTAAKEVLNETSPKVVAGIEEKPCIKVVNGDNDSSHYRDSPEEFSIKLGHMEGDPVNILTALLADLWQPDDASVGDSTFSRQTAMNRLLLLKEDISRELEKTECEIDLFENELKSLDSDPENDPHQSSFTSPANTAPEPCIESSNVASKDFNPLKGHEFTSSVVILVENNALPTNACDAEIKGINVNSPQTVSSRFNNSASYRKGVCDHETEQLAECSEIVENDRLKVPEIQHFVLSDDVERPATLCDNGDGSRGEAGSSSDNGNSEASLCGKTDCNLITLIMASNRDAANKASQVFHKALLTSPPQLDVWGSDKLLSYRQNDFKIKEKLAIHKRLLKFKERVLTLKFRALHHLWKEDLRLLSIRKHRTKSSRRFELSSRASQCGSQKQRCSIRSRFALPAGNLTLVPTTEIVEFTSKLLSDSQTKLYRNNLKMPALILDENGRKQTKFITHNGLMEDPISFEKERAMINPWMQGEKEVFMEMLATFGKDFTKISSFLNHKTTADCIEFYYKNHKSESFREVKKRLNLKKQWQRLPTSSYLGTSGKKWNREANAASLDMLGAASVVAAHSNGNVTSQQRYSGHGAHDGLKVSCGSYGSLERVGNVETPEHERETIAADVLAGICSALEAVSSCVTSSIDPVEKMNYMAKEWPLTLEVTQNFDEDDTFSDEGCGELDSADWTDEEKSMFIRAWSMYGKDFAMISRCVGTRSREQCKIFFSKARKCLGLDVIHQRTSNGGMPMSDTNGGRSDTDDACAAEMDSAICSTQSCSKMDADVSQSVANISSEGLIHAASTPLQAEADKSSEQDVVGGISLEEDEGKVDKQASVLHDNKLVSEGDNPQSVQDADAALRCNASIPHEAVGCVDAEMKMEGGSPIVSSVEPVFTVCMEVGSKSCIDGVVEKKDTGGSADVSKKEVDVSLLVPETVSRNRQQMVDLGATSGGTICSASDSKADPNALHPGNKVDDCPRSTCAPIYPHQMPLDLLPCLQNKPQGISSTQENAHSVPSNSVLPDPSSACFEGPLVVAPQATLNFEEHGNKWHKNPVARDPYQVDQPLHMMRNPSLNQVDQPVCILTGYPLQVLNQEVKKAADPVIGENAVFMESHPKRNGVSQSNQFFISEMYGDHCNGSSLSHSRPGLLFPPRNEAQPEARLKHSSQNSCSEPEEQAHRTGDVKLFGQIICHPSSSQKSNSSSHECNSKPSSPKMNGSSALKSSSGGKAGTLFASRPGSSGHGGLGELPLRSYGLWDGNRMQGGFSSLPESAVMLAKYQGSLAGMSFYSAKDGVPSRNRILTDYQQSYMQHLSSDEKRLQNFCELQKRNGIEAVSGFQQQGRVPRLGSNMVGGGILGGGGGGVSDPVAALKLHYAARAKVLGGELESWRGDIGGR</sequence>
<dbReference type="Gene3D" id="1.10.10.60">
    <property type="entry name" value="Homeodomain-like"/>
    <property type="match status" value="1"/>
</dbReference>
<dbReference type="Gene3D" id="1.20.58.1880">
    <property type="match status" value="1"/>
</dbReference>
<feature type="compositionally biased region" description="Polar residues" evidence="1">
    <location>
        <begin position="616"/>
        <end position="626"/>
    </location>
</feature>
<feature type="compositionally biased region" description="Gly residues" evidence="1">
    <location>
        <begin position="253"/>
        <end position="263"/>
    </location>
</feature>
<dbReference type="InterPro" id="IPR009057">
    <property type="entry name" value="Homeodomain-like_sf"/>
</dbReference>
<feature type="region of interest" description="Disordered" evidence="1">
    <location>
        <begin position="603"/>
        <end position="626"/>
    </location>
</feature>
<feature type="region of interest" description="Disordered" evidence="1">
    <location>
        <begin position="473"/>
        <end position="497"/>
    </location>
</feature>
<feature type="region of interest" description="Disordered" evidence="1">
    <location>
        <begin position="105"/>
        <end position="273"/>
    </location>
</feature>
<organism evidence="3 4">
    <name type="scientific">Cocos nucifera</name>
    <name type="common">Coconut palm</name>
    <dbReference type="NCBI Taxonomy" id="13894"/>
    <lineage>
        <taxon>Eukaryota</taxon>
        <taxon>Viridiplantae</taxon>
        <taxon>Streptophyta</taxon>
        <taxon>Embryophyta</taxon>
        <taxon>Tracheophyta</taxon>
        <taxon>Spermatophyta</taxon>
        <taxon>Magnoliopsida</taxon>
        <taxon>Liliopsida</taxon>
        <taxon>Arecaceae</taxon>
        <taxon>Arecoideae</taxon>
        <taxon>Cocoseae</taxon>
        <taxon>Attaleinae</taxon>
        <taxon>Cocos</taxon>
    </lineage>
</organism>
<dbReference type="SUPFAM" id="SSF46689">
    <property type="entry name" value="Homeodomain-like"/>
    <property type="match status" value="2"/>
</dbReference>
<feature type="domain" description="SANT" evidence="2">
    <location>
        <begin position="834"/>
        <end position="876"/>
    </location>
</feature>
<evidence type="ECO:0000259" key="2">
    <source>
        <dbReference type="PROSITE" id="PS51293"/>
    </source>
</evidence>
<protein>
    <recommendedName>
        <fullName evidence="2">SANT domain-containing protein</fullName>
    </recommendedName>
</protein>
<dbReference type="Proteomes" id="UP000797356">
    <property type="component" value="Chromosome 16"/>
</dbReference>
<reference evidence="3" key="1">
    <citation type="journal article" date="2017" name="Gigascience">
        <title>The genome draft of coconut (Cocos nucifera).</title>
        <authorList>
            <person name="Xiao Y."/>
            <person name="Xu P."/>
            <person name="Fan H."/>
            <person name="Baudouin L."/>
            <person name="Xia W."/>
            <person name="Bocs S."/>
            <person name="Xu J."/>
            <person name="Li Q."/>
            <person name="Guo A."/>
            <person name="Zhou L."/>
            <person name="Li J."/>
            <person name="Wu Y."/>
            <person name="Ma Z."/>
            <person name="Armero A."/>
            <person name="Issali A.E."/>
            <person name="Liu N."/>
            <person name="Peng M."/>
            <person name="Yang Y."/>
        </authorList>
    </citation>
    <scope>NUCLEOTIDE SEQUENCE</scope>
    <source>
        <tissue evidence="3">Spear leaf of Hainan Tall coconut</tissue>
    </source>
</reference>
<proteinExistence type="predicted"/>